<dbReference type="Proteomes" id="UP000075243">
    <property type="component" value="Unassembled WGS sequence"/>
</dbReference>
<organism evidence="2 3">
    <name type="scientific">Cajanus cajan</name>
    <name type="common">Pigeon pea</name>
    <name type="synonym">Cajanus indicus</name>
    <dbReference type="NCBI Taxonomy" id="3821"/>
    <lineage>
        <taxon>Eukaryota</taxon>
        <taxon>Viridiplantae</taxon>
        <taxon>Streptophyta</taxon>
        <taxon>Embryophyta</taxon>
        <taxon>Tracheophyta</taxon>
        <taxon>Spermatophyta</taxon>
        <taxon>Magnoliopsida</taxon>
        <taxon>eudicotyledons</taxon>
        <taxon>Gunneridae</taxon>
        <taxon>Pentapetalae</taxon>
        <taxon>rosids</taxon>
        <taxon>fabids</taxon>
        <taxon>Fabales</taxon>
        <taxon>Fabaceae</taxon>
        <taxon>Papilionoideae</taxon>
        <taxon>50 kb inversion clade</taxon>
        <taxon>NPAAA clade</taxon>
        <taxon>indigoferoid/millettioid clade</taxon>
        <taxon>Phaseoleae</taxon>
        <taxon>Cajanus</taxon>
    </lineage>
</organism>
<comment type="caution">
    <text evidence="2">The sequence shown here is derived from an EMBL/GenBank/DDBJ whole genome shotgun (WGS) entry which is preliminary data.</text>
</comment>
<dbReference type="Gramene" id="C.cajan_47415.t">
    <property type="protein sequence ID" value="C.cajan_47415.t.cds1"/>
    <property type="gene ID" value="C.cajan_47415"/>
</dbReference>
<protein>
    <recommendedName>
        <fullName evidence="1">Retrotransposon gag domain-containing protein</fullName>
    </recommendedName>
</protein>
<accession>A0A151UFM6</accession>
<keyword evidence="3" id="KW-1185">Reference proteome</keyword>
<feature type="domain" description="Retrotransposon gag" evidence="1">
    <location>
        <begin position="19"/>
        <end position="112"/>
    </location>
</feature>
<dbReference type="InterPro" id="IPR005162">
    <property type="entry name" value="Retrotrans_gag_dom"/>
</dbReference>
<dbReference type="EMBL" id="AGCT01042015">
    <property type="protein sequence ID" value="KYP78093.1"/>
    <property type="molecule type" value="Genomic_DNA"/>
</dbReference>
<reference evidence="2" key="1">
    <citation type="journal article" date="2012" name="Nat. Biotechnol.">
        <title>Draft genome sequence of pigeonpea (Cajanus cajan), an orphan legume crop of resource-poor farmers.</title>
        <authorList>
            <person name="Varshney R.K."/>
            <person name="Chen W."/>
            <person name="Li Y."/>
            <person name="Bharti A.K."/>
            <person name="Saxena R.K."/>
            <person name="Schlueter J.A."/>
            <person name="Donoghue M.T."/>
            <person name="Azam S."/>
            <person name="Fan G."/>
            <person name="Whaley A.M."/>
            <person name="Farmer A.D."/>
            <person name="Sheridan J."/>
            <person name="Iwata A."/>
            <person name="Tuteja R."/>
            <person name="Penmetsa R.V."/>
            <person name="Wu W."/>
            <person name="Upadhyaya H.D."/>
            <person name="Yang S.P."/>
            <person name="Shah T."/>
            <person name="Saxena K.B."/>
            <person name="Michael T."/>
            <person name="McCombie W.R."/>
            <person name="Yang B."/>
            <person name="Zhang G."/>
            <person name="Yang H."/>
            <person name="Wang J."/>
            <person name="Spillane C."/>
            <person name="Cook D.R."/>
            <person name="May G.D."/>
            <person name="Xu X."/>
            <person name="Jackson S.A."/>
        </authorList>
    </citation>
    <scope>NUCLEOTIDE SEQUENCE [LARGE SCALE GENOMIC DNA]</scope>
</reference>
<proteinExistence type="predicted"/>
<evidence type="ECO:0000313" key="2">
    <source>
        <dbReference type="EMBL" id="KYP78093.1"/>
    </source>
</evidence>
<name>A0A151UFM6_CAJCA</name>
<gene>
    <name evidence="2" type="ORF">KK1_049024</name>
</gene>
<dbReference type="AlphaFoldDB" id="A0A151UFM6"/>
<evidence type="ECO:0000313" key="3">
    <source>
        <dbReference type="Proteomes" id="UP000075243"/>
    </source>
</evidence>
<sequence length="120" mass="14283">MEKIFSVLGSSEERKLAYAVRILAGKAEYWWRGTKQMVESRGVPVDWDGFRGSFWRKYFLDSVRYAKEVEFMRLQHGRMSVSNYVMRFEQLTRFYSRAIIEAWRCRKFVEGVEACAERGS</sequence>
<dbReference type="Pfam" id="PF03732">
    <property type="entry name" value="Retrotrans_gag"/>
    <property type="match status" value="1"/>
</dbReference>
<evidence type="ECO:0000259" key="1">
    <source>
        <dbReference type="Pfam" id="PF03732"/>
    </source>
</evidence>